<protein>
    <submittedName>
        <fullName evidence="1">Uncharacterized protein</fullName>
    </submittedName>
</protein>
<dbReference type="Proteomes" id="UP000299102">
    <property type="component" value="Unassembled WGS sequence"/>
</dbReference>
<comment type="caution">
    <text evidence="1">The sequence shown here is derived from an EMBL/GenBank/DDBJ whole genome shotgun (WGS) entry which is preliminary data.</text>
</comment>
<evidence type="ECO:0000313" key="2">
    <source>
        <dbReference type="Proteomes" id="UP000299102"/>
    </source>
</evidence>
<keyword evidence="2" id="KW-1185">Reference proteome</keyword>
<dbReference type="AlphaFoldDB" id="A0A4C1UJG8"/>
<sequence>MRPMCSMIGVTLKNRYTNKDVTEWCDLEDLEGDIVATAEKDAVQVFTKHTHWRIRGAVTTSRRSGRVVVRMRARRDRRSAVAGPRRRINEDVLLGLLHFRTAIIAFIRIPFSGPANQNFRERKYICEKRGGRTCARQRATVWFRTRDEDRRAMGARSRARRGAASLVPRSICDSLYCECHVLVIRSSDIRGGDPFARITFDCALLNRRTGASRLCMYLPVTCYTYVDVLRLGRSI</sequence>
<evidence type="ECO:0000313" key="1">
    <source>
        <dbReference type="EMBL" id="GBP26237.1"/>
    </source>
</evidence>
<accession>A0A4C1UJG8</accession>
<reference evidence="1 2" key="1">
    <citation type="journal article" date="2019" name="Commun. Biol.">
        <title>The bagworm genome reveals a unique fibroin gene that provides high tensile strength.</title>
        <authorList>
            <person name="Kono N."/>
            <person name="Nakamura H."/>
            <person name="Ohtoshi R."/>
            <person name="Tomita M."/>
            <person name="Numata K."/>
            <person name="Arakawa K."/>
        </authorList>
    </citation>
    <scope>NUCLEOTIDE SEQUENCE [LARGE SCALE GENOMIC DNA]</scope>
</reference>
<name>A0A4C1UJG8_EUMVA</name>
<dbReference type="EMBL" id="BGZK01000178">
    <property type="protein sequence ID" value="GBP26237.1"/>
    <property type="molecule type" value="Genomic_DNA"/>
</dbReference>
<organism evidence="1 2">
    <name type="scientific">Eumeta variegata</name>
    <name type="common">Bagworm moth</name>
    <name type="synonym">Eumeta japonica</name>
    <dbReference type="NCBI Taxonomy" id="151549"/>
    <lineage>
        <taxon>Eukaryota</taxon>
        <taxon>Metazoa</taxon>
        <taxon>Ecdysozoa</taxon>
        <taxon>Arthropoda</taxon>
        <taxon>Hexapoda</taxon>
        <taxon>Insecta</taxon>
        <taxon>Pterygota</taxon>
        <taxon>Neoptera</taxon>
        <taxon>Endopterygota</taxon>
        <taxon>Lepidoptera</taxon>
        <taxon>Glossata</taxon>
        <taxon>Ditrysia</taxon>
        <taxon>Tineoidea</taxon>
        <taxon>Psychidae</taxon>
        <taxon>Oiketicinae</taxon>
        <taxon>Eumeta</taxon>
    </lineage>
</organism>
<gene>
    <name evidence="1" type="ORF">EVAR_16089_1</name>
</gene>
<proteinExistence type="predicted"/>